<comment type="similarity">
    <text evidence="1">Belongs to the thiolase-like superfamily. Thiolase family.</text>
</comment>
<evidence type="ECO:0000256" key="2">
    <source>
        <dbReference type="ARBA" id="ARBA00022679"/>
    </source>
</evidence>
<dbReference type="GO" id="GO:0006635">
    <property type="term" value="P:fatty acid beta-oxidation"/>
    <property type="evidence" value="ECO:0007669"/>
    <property type="project" value="TreeGrafter"/>
</dbReference>
<sequence length="165" mass="16519">VEEVFILGAARTPLGKLSGSLSSIPAPTLGAIAIKGALERAELKPEQVDYTLMGNVLQAGVGQAPARQAAISAGIPVTASAITVNKVCASGLTASVLGAGMIRLGDAGIVVAGGMESMSLAPHLLKGSRNGIRLGNWEMVDSLVQDGLWCALAGQDMASAAEAIG</sequence>
<feature type="domain" description="Thiolase N-terminal" evidence="4">
    <location>
        <begin position="4"/>
        <end position="163"/>
    </location>
</feature>
<dbReference type="EMBL" id="UINC01079863">
    <property type="protein sequence ID" value="SVC22282.1"/>
    <property type="molecule type" value="Genomic_DNA"/>
</dbReference>
<accession>A0A382KG07</accession>
<dbReference type="GO" id="GO:0003985">
    <property type="term" value="F:acetyl-CoA C-acetyltransferase activity"/>
    <property type="evidence" value="ECO:0007669"/>
    <property type="project" value="TreeGrafter"/>
</dbReference>
<proteinExistence type="inferred from homology"/>
<dbReference type="GO" id="GO:0005739">
    <property type="term" value="C:mitochondrion"/>
    <property type="evidence" value="ECO:0007669"/>
    <property type="project" value="TreeGrafter"/>
</dbReference>
<dbReference type="PANTHER" id="PTHR18919">
    <property type="entry name" value="ACETYL-COA C-ACYLTRANSFERASE"/>
    <property type="match status" value="1"/>
</dbReference>
<dbReference type="SUPFAM" id="SSF53901">
    <property type="entry name" value="Thiolase-like"/>
    <property type="match status" value="1"/>
</dbReference>
<feature type="non-terminal residue" evidence="5">
    <location>
        <position position="1"/>
    </location>
</feature>
<evidence type="ECO:0000259" key="4">
    <source>
        <dbReference type="Pfam" id="PF00108"/>
    </source>
</evidence>
<organism evidence="5">
    <name type="scientific">marine metagenome</name>
    <dbReference type="NCBI Taxonomy" id="408172"/>
    <lineage>
        <taxon>unclassified sequences</taxon>
        <taxon>metagenomes</taxon>
        <taxon>ecological metagenomes</taxon>
    </lineage>
</organism>
<evidence type="ECO:0000313" key="5">
    <source>
        <dbReference type="EMBL" id="SVC22282.1"/>
    </source>
</evidence>
<evidence type="ECO:0000256" key="3">
    <source>
        <dbReference type="ARBA" id="ARBA00023315"/>
    </source>
</evidence>
<dbReference type="Gene3D" id="3.40.47.10">
    <property type="match status" value="1"/>
</dbReference>
<keyword evidence="3" id="KW-0012">Acyltransferase</keyword>
<dbReference type="PANTHER" id="PTHR18919:SF156">
    <property type="entry name" value="ACETYL-COA ACETYLTRANSFERASE, MITOCHONDRIAL"/>
    <property type="match status" value="1"/>
</dbReference>
<protein>
    <recommendedName>
        <fullName evidence="4">Thiolase N-terminal domain-containing protein</fullName>
    </recommendedName>
</protein>
<feature type="non-terminal residue" evidence="5">
    <location>
        <position position="165"/>
    </location>
</feature>
<dbReference type="InterPro" id="IPR016039">
    <property type="entry name" value="Thiolase-like"/>
</dbReference>
<dbReference type="AlphaFoldDB" id="A0A382KG07"/>
<evidence type="ECO:0000256" key="1">
    <source>
        <dbReference type="ARBA" id="ARBA00010982"/>
    </source>
</evidence>
<reference evidence="5" key="1">
    <citation type="submission" date="2018-05" db="EMBL/GenBank/DDBJ databases">
        <authorList>
            <person name="Lanie J.A."/>
            <person name="Ng W.-L."/>
            <person name="Kazmierczak K.M."/>
            <person name="Andrzejewski T.M."/>
            <person name="Davidsen T.M."/>
            <person name="Wayne K.J."/>
            <person name="Tettelin H."/>
            <person name="Glass J.I."/>
            <person name="Rusch D."/>
            <person name="Podicherti R."/>
            <person name="Tsui H.-C.T."/>
            <person name="Winkler M.E."/>
        </authorList>
    </citation>
    <scope>NUCLEOTIDE SEQUENCE</scope>
</reference>
<dbReference type="Pfam" id="PF00108">
    <property type="entry name" value="Thiolase_N"/>
    <property type="match status" value="1"/>
</dbReference>
<gene>
    <name evidence="5" type="ORF">METZ01_LOCUS275136</name>
</gene>
<name>A0A382KG07_9ZZZZ</name>
<keyword evidence="2" id="KW-0808">Transferase</keyword>
<dbReference type="InterPro" id="IPR020616">
    <property type="entry name" value="Thiolase_N"/>
</dbReference>